<evidence type="ECO:0008006" key="3">
    <source>
        <dbReference type="Google" id="ProtNLM"/>
    </source>
</evidence>
<dbReference type="AlphaFoldDB" id="A0A2S9XNA6"/>
<dbReference type="Proteomes" id="UP000237968">
    <property type="component" value="Unassembled WGS sequence"/>
</dbReference>
<dbReference type="PROSITE" id="PS51257">
    <property type="entry name" value="PROKAR_LIPOPROTEIN"/>
    <property type="match status" value="1"/>
</dbReference>
<evidence type="ECO:0000313" key="2">
    <source>
        <dbReference type="Proteomes" id="UP000237968"/>
    </source>
</evidence>
<gene>
    <name evidence="1" type="ORF">ENSA5_41160</name>
</gene>
<protein>
    <recommendedName>
        <fullName evidence="3">Lipoprotein</fullName>
    </recommendedName>
</protein>
<name>A0A2S9XNA6_9BACT</name>
<evidence type="ECO:0000313" key="1">
    <source>
        <dbReference type="EMBL" id="PRP94161.1"/>
    </source>
</evidence>
<keyword evidence="2" id="KW-1185">Reference proteome</keyword>
<proteinExistence type="predicted"/>
<organism evidence="1 2">
    <name type="scientific">Enhygromyxa salina</name>
    <dbReference type="NCBI Taxonomy" id="215803"/>
    <lineage>
        <taxon>Bacteria</taxon>
        <taxon>Pseudomonadati</taxon>
        <taxon>Myxococcota</taxon>
        <taxon>Polyangia</taxon>
        <taxon>Nannocystales</taxon>
        <taxon>Nannocystaceae</taxon>
        <taxon>Enhygromyxa</taxon>
    </lineage>
</organism>
<dbReference type="EMBL" id="PVNK01000179">
    <property type="protein sequence ID" value="PRP94161.1"/>
    <property type="molecule type" value="Genomic_DNA"/>
</dbReference>
<accession>A0A2S9XNA6</accession>
<dbReference type="OrthoDB" id="5527773at2"/>
<reference evidence="1 2" key="1">
    <citation type="submission" date="2018-03" db="EMBL/GenBank/DDBJ databases">
        <title>Draft Genome Sequences of the Obligatory Marine Myxobacteria Enhygromyxa salina SWB005.</title>
        <authorList>
            <person name="Poehlein A."/>
            <person name="Moghaddam J.A."/>
            <person name="Harms H."/>
            <person name="Alanjari M."/>
            <person name="Koenig G.M."/>
            <person name="Daniel R."/>
            <person name="Schaeberle T.F."/>
        </authorList>
    </citation>
    <scope>NUCLEOTIDE SEQUENCE [LARGE SCALE GENOMIC DNA]</scope>
    <source>
        <strain evidence="1 2">SWB005</strain>
    </source>
</reference>
<sequence>MGGLSRLAALGSISLALAGGCSEELYEPNVLFFGEWIYIDGRDRSPEETCGGTFAYVDAYAGALAAEFGVSEQLGAYRWYSLEQNAVELPCDSVKLSCASNDRVIHTWVLPLEHEIVHLANYAAGACPSALSEGLASYYSATAHDARTRDFERLVARMQEPSIRPPNREYGILGRFAAYLVARFGLEGVLEVCRTTGRYPSGAQLSAALESVLGASTDELLADFEPELGACNEGERYRWRVFGCGVGEAAPDLGRVSQDREHTIDTTFTLDCANEVTIGPLGGKIWAAGRFDVDDEGVYTLWIPESAADNPEVELRIVECEPCGRPQYGYIGDLGSIRLDAGRHSIELHAPADFRGDVRVTID</sequence>
<dbReference type="RefSeq" id="WP_106393408.1">
    <property type="nucleotide sequence ID" value="NZ_PVNK01000179.1"/>
</dbReference>
<comment type="caution">
    <text evidence="1">The sequence shown here is derived from an EMBL/GenBank/DDBJ whole genome shotgun (WGS) entry which is preliminary data.</text>
</comment>